<evidence type="ECO:0000313" key="5">
    <source>
        <dbReference type="Proteomes" id="UP001163550"/>
    </source>
</evidence>
<name>A0A5D0WJR8_9FIRM</name>
<dbReference type="InterPro" id="IPR045764">
    <property type="entry name" value="DUF6132"/>
</dbReference>
<reference evidence="2 4" key="1">
    <citation type="submission" date="2019-08" db="EMBL/GenBank/DDBJ databases">
        <title>Isolation and enrichment of carboxydotrophic bacteria from anaerobic sludge for the production of bio-based chemicals from syngas.</title>
        <authorList>
            <person name="Antares A.L."/>
            <person name="Moreira J."/>
            <person name="Diender M."/>
            <person name="Parshina S.N."/>
            <person name="Stams A.J.M."/>
            <person name="Alves M."/>
            <person name="Alves J.I."/>
            <person name="Sousa D.Z."/>
        </authorList>
    </citation>
    <scope>NUCLEOTIDE SEQUENCE [LARGE SCALE GENOMIC DNA]</scope>
    <source>
        <strain evidence="2 4">JM</strain>
    </source>
</reference>
<dbReference type="EMBL" id="CP087994">
    <property type="protein sequence ID" value="UYO62497.1"/>
    <property type="molecule type" value="Genomic_DNA"/>
</dbReference>
<reference evidence="3" key="2">
    <citation type="submission" date="2021-11" db="EMBL/GenBank/DDBJ databases">
        <title>Isoprene-degrading acetogen.</title>
        <authorList>
            <person name="Yang Y."/>
            <person name="Jin H."/>
            <person name="Yan J."/>
        </authorList>
    </citation>
    <scope>NUCLEOTIDE SEQUENCE</scope>
    <source>
        <strain evidence="3">Berkeley</strain>
    </source>
</reference>
<dbReference type="EMBL" id="VSLA01000026">
    <property type="protein sequence ID" value="TYC84284.1"/>
    <property type="molecule type" value="Genomic_DNA"/>
</dbReference>
<keyword evidence="5" id="KW-1185">Reference proteome</keyword>
<protein>
    <submittedName>
        <fullName evidence="3">DUF6132 family protein</fullName>
    </submittedName>
    <submittedName>
        <fullName evidence="2">YtxH domain-containing protein</fullName>
    </submittedName>
</protein>
<dbReference type="AlphaFoldDB" id="A0A5D0WJR8"/>
<accession>A0A5D0WJR8</accession>
<sequence length="54" mass="5744">MYFKIIIGTIVGAALGLLYYKLVGCQSGSCPITAKPHRTAIYGAILGFMISSSF</sequence>
<dbReference type="Proteomes" id="UP000322619">
    <property type="component" value="Unassembled WGS sequence"/>
</dbReference>
<feature type="transmembrane region" description="Helical" evidence="1">
    <location>
        <begin position="5"/>
        <end position="22"/>
    </location>
</feature>
<evidence type="ECO:0000313" key="2">
    <source>
        <dbReference type="EMBL" id="TYC84284.1"/>
    </source>
</evidence>
<evidence type="ECO:0000313" key="4">
    <source>
        <dbReference type="Proteomes" id="UP000322619"/>
    </source>
</evidence>
<organism evidence="2 4">
    <name type="scientific">Acetobacterium wieringae</name>
    <dbReference type="NCBI Taxonomy" id="52694"/>
    <lineage>
        <taxon>Bacteria</taxon>
        <taxon>Bacillati</taxon>
        <taxon>Bacillota</taxon>
        <taxon>Clostridia</taxon>
        <taxon>Eubacteriales</taxon>
        <taxon>Eubacteriaceae</taxon>
        <taxon>Acetobacterium</taxon>
    </lineage>
</organism>
<dbReference type="RefSeq" id="WP_148638177.1">
    <property type="nucleotide sequence ID" value="NZ_CABIIK010000022.1"/>
</dbReference>
<proteinExistence type="predicted"/>
<keyword evidence="1" id="KW-1133">Transmembrane helix</keyword>
<keyword evidence="1" id="KW-0812">Transmembrane</keyword>
<evidence type="ECO:0000313" key="3">
    <source>
        <dbReference type="EMBL" id="UYO62497.1"/>
    </source>
</evidence>
<dbReference type="Pfam" id="PF19628">
    <property type="entry name" value="DUF6132"/>
    <property type="match status" value="1"/>
</dbReference>
<evidence type="ECO:0000256" key="1">
    <source>
        <dbReference type="SAM" id="Phobius"/>
    </source>
</evidence>
<dbReference type="Proteomes" id="UP001163550">
    <property type="component" value="Chromosome"/>
</dbReference>
<keyword evidence="1" id="KW-0472">Membrane</keyword>
<gene>
    <name evidence="2" type="ORF">FXB42_13240</name>
    <name evidence="3" type="ORF">LNN31_17195</name>
</gene>